<comment type="caution">
    <text evidence="5">The sequence shown here is derived from an EMBL/GenBank/DDBJ whole genome shotgun (WGS) entry which is preliminary data.</text>
</comment>
<dbReference type="PANTHER" id="PTHR43649">
    <property type="entry name" value="ARABINOSE-BINDING PROTEIN-RELATED"/>
    <property type="match status" value="1"/>
</dbReference>
<dbReference type="Pfam" id="PF01547">
    <property type="entry name" value="SBP_bac_1"/>
    <property type="match status" value="1"/>
</dbReference>
<dbReference type="PROSITE" id="PS51257">
    <property type="entry name" value="PROKAR_LIPOPROTEIN"/>
    <property type="match status" value="1"/>
</dbReference>
<dbReference type="InterPro" id="IPR006059">
    <property type="entry name" value="SBP"/>
</dbReference>
<comment type="similarity">
    <text evidence="2">Belongs to the bacterial solute-binding protein 1 family.</text>
</comment>
<keyword evidence="6" id="KW-1185">Reference proteome</keyword>
<evidence type="ECO:0000256" key="3">
    <source>
        <dbReference type="ARBA" id="ARBA00022448"/>
    </source>
</evidence>
<dbReference type="Proteomes" id="UP000305778">
    <property type="component" value="Unassembled WGS sequence"/>
</dbReference>
<comment type="subcellular location">
    <subcellularLocation>
        <location evidence="1">Cell envelope</location>
    </subcellularLocation>
</comment>
<dbReference type="SUPFAM" id="SSF53850">
    <property type="entry name" value="Periplasmic binding protein-like II"/>
    <property type="match status" value="1"/>
</dbReference>
<gene>
    <name evidence="5" type="ORF">FCI23_26375</name>
</gene>
<dbReference type="PROSITE" id="PS51318">
    <property type="entry name" value="TAT"/>
    <property type="match status" value="1"/>
</dbReference>
<accession>A0A4U0SHY3</accession>
<dbReference type="InterPro" id="IPR050490">
    <property type="entry name" value="Bact_solute-bd_prot1"/>
</dbReference>
<dbReference type="OrthoDB" id="7918484at2"/>
<dbReference type="RefSeq" id="WP_136726425.1">
    <property type="nucleotide sequence ID" value="NZ_SUMC01000028.1"/>
</dbReference>
<evidence type="ECO:0000256" key="2">
    <source>
        <dbReference type="ARBA" id="ARBA00008520"/>
    </source>
</evidence>
<dbReference type="EMBL" id="SUMC01000028">
    <property type="protein sequence ID" value="TKA08683.1"/>
    <property type="molecule type" value="Genomic_DNA"/>
</dbReference>
<evidence type="ECO:0000256" key="1">
    <source>
        <dbReference type="ARBA" id="ARBA00004196"/>
    </source>
</evidence>
<dbReference type="InterPro" id="IPR006311">
    <property type="entry name" value="TAT_signal"/>
</dbReference>
<dbReference type="Gene3D" id="3.40.190.10">
    <property type="entry name" value="Periplasmic binding protein-like II"/>
    <property type="match status" value="1"/>
</dbReference>
<reference evidence="5 6" key="1">
    <citation type="submission" date="2019-04" db="EMBL/GenBank/DDBJ databases">
        <title>Streptomyces oryziradicis sp. nov., a novel actinomycete isolated from rhizosphere soil of rice (Oryza sativa L.).</title>
        <authorList>
            <person name="Li C."/>
        </authorList>
    </citation>
    <scope>NUCLEOTIDE SEQUENCE [LARGE SCALE GENOMIC DNA]</scope>
    <source>
        <strain evidence="5 6">NEAU-C40</strain>
    </source>
</reference>
<dbReference type="GO" id="GO:0030313">
    <property type="term" value="C:cell envelope"/>
    <property type="evidence" value="ECO:0007669"/>
    <property type="project" value="UniProtKB-SubCell"/>
</dbReference>
<sequence>MTRRRFLVTSAGAAAAVTGGGLLSGCAGSVSGGSSGGGNKTLTIMIGTTELGLPAEIKAAEKALGFNINIVKYDITRLTAMITAGSPPDLVRGMGAVDTPYLAAHGIAQDLDDYFAKSSVIKVSDLDPVNDVWRYDGKKQGTGPRYGMVKDYSQDSMIWYNTALFDQANESYPSDTIPLTYDELFEKGKRLTQSGKKTKVYGWSYAGNTQNFMSMFASLGGSLFTDDFSAVDYSSPEGIKILTWYLKLAKSGMTPTVVNPDPNGWDWPNFDANRIAVATDGYWFGGSVNSDKKIAAISRFAPAPQFGTKRTSSCYSATGLWMPKAGKNKELAWQAFEYFLGGVGAKTRAKNGTGIPGLKSLRPLLPQAEPFQKQAYAVQQRELPYFSVISFTPYAKWDALDAVVNQYLPAAINGTVSAGKLADQLNTGINKQLSNNKKLIK</sequence>
<evidence type="ECO:0000256" key="4">
    <source>
        <dbReference type="ARBA" id="ARBA00022729"/>
    </source>
</evidence>
<name>A0A4U0SHY3_9ACTN</name>
<dbReference type="AlphaFoldDB" id="A0A4U0SHY3"/>
<organism evidence="5 6">
    <name type="scientific">Actinacidiphila oryziradicis</name>
    <dbReference type="NCBI Taxonomy" id="2571141"/>
    <lineage>
        <taxon>Bacteria</taxon>
        <taxon>Bacillati</taxon>
        <taxon>Actinomycetota</taxon>
        <taxon>Actinomycetes</taxon>
        <taxon>Kitasatosporales</taxon>
        <taxon>Streptomycetaceae</taxon>
        <taxon>Actinacidiphila</taxon>
    </lineage>
</organism>
<keyword evidence="4" id="KW-0732">Signal</keyword>
<evidence type="ECO:0000313" key="5">
    <source>
        <dbReference type="EMBL" id="TKA08683.1"/>
    </source>
</evidence>
<evidence type="ECO:0000313" key="6">
    <source>
        <dbReference type="Proteomes" id="UP000305778"/>
    </source>
</evidence>
<keyword evidence="3" id="KW-0813">Transport</keyword>
<dbReference type="PANTHER" id="PTHR43649:SF31">
    <property type="entry name" value="SN-GLYCEROL-3-PHOSPHATE-BINDING PERIPLASMIC PROTEIN UGPB"/>
    <property type="match status" value="1"/>
</dbReference>
<protein>
    <submittedName>
        <fullName evidence="5">Extracellular solute-binding protein</fullName>
    </submittedName>
</protein>
<proteinExistence type="inferred from homology"/>